<gene>
    <name evidence="3" type="ORF">K435DRAFT_781832</name>
    <name evidence="2" type="ORF">K435DRAFT_783084</name>
</gene>
<sequence length="69" mass="7562">MHIDMYNLSARLQYTDNVNMSNRKIFHPSIDSHDQPDSQSTPLKMPSTSRPSSLPSPPGAGNPSLVPCP</sequence>
<evidence type="ECO:0000313" key="2">
    <source>
        <dbReference type="EMBL" id="THU85936.1"/>
    </source>
</evidence>
<dbReference type="EMBL" id="ML179388">
    <property type="protein sequence ID" value="THU88963.1"/>
    <property type="molecule type" value="Genomic_DNA"/>
</dbReference>
<dbReference type="EMBL" id="ML179521">
    <property type="protein sequence ID" value="THU85936.1"/>
    <property type="molecule type" value="Genomic_DNA"/>
</dbReference>
<name>A0A4S8LJE3_DENBC</name>
<organism evidence="3 4">
    <name type="scientific">Dendrothele bispora (strain CBS 962.96)</name>
    <dbReference type="NCBI Taxonomy" id="1314807"/>
    <lineage>
        <taxon>Eukaryota</taxon>
        <taxon>Fungi</taxon>
        <taxon>Dikarya</taxon>
        <taxon>Basidiomycota</taxon>
        <taxon>Agaricomycotina</taxon>
        <taxon>Agaricomycetes</taxon>
        <taxon>Agaricomycetidae</taxon>
        <taxon>Agaricales</taxon>
        <taxon>Agaricales incertae sedis</taxon>
        <taxon>Dendrothele</taxon>
    </lineage>
</organism>
<dbReference type="Proteomes" id="UP000297245">
    <property type="component" value="Unassembled WGS sequence"/>
</dbReference>
<feature type="region of interest" description="Disordered" evidence="1">
    <location>
        <begin position="25"/>
        <end position="69"/>
    </location>
</feature>
<accession>A0A4S8LJE3</accession>
<keyword evidence="4" id="KW-1185">Reference proteome</keyword>
<dbReference type="AlphaFoldDB" id="A0A4S8LJE3"/>
<evidence type="ECO:0000313" key="4">
    <source>
        <dbReference type="Proteomes" id="UP000297245"/>
    </source>
</evidence>
<protein>
    <submittedName>
        <fullName evidence="3">Uncharacterized protein</fullName>
    </submittedName>
</protein>
<evidence type="ECO:0000313" key="3">
    <source>
        <dbReference type="EMBL" id="THU88963.1"/>
    </source>
</evidence>
<reference evidence="3 4" key="1">
    <citation type="journal article" date="2019" name="Nat. Ecol. Evol.">
        <title>Megaphylogeny resolves global patterns of mushroom evolution.</title>
        <authorList>
            <person name="Varga T."/>
            <person name="Krizsan K."/>
            <person name="Foldi C."/>
            <person name="Dima B."/>
            <person name="Sanchez-Garcia M."/>
            <person name="Sanchez-Ramirez S."/>
            <person name="Szollosi G.J."/>
            <person name="Szarkandi J.G."/>
            <person name="Papp V."/>
            <person name="Albert L."/>
            <person name="Andreopoulos W."/>
            <person name="Angelini C."/>
            <person name="Antonin V."/>
            <person name="Barry K.W."/>
            <person name="Bougher N.L."/>
            <person name="Buchanan P."/>
            <person name="Buyck B."/>
            <person name="Bense V."/>
            <person name="Catcheside P."/>
            <person name="Chovatia M."/>
            <person name="Cooper J."/>
            <person name="Damon W."/>
            <person name="Desjardin D."/>
            <person name="Finy P."/>
            <person name="Geml J."/>
            <person name="Haridas S."/>
            <person name="Hughes K."/>
            <person name="Justo A."/>
            <person name="Karasinski D."/>
            <person name="Kautmanova I."/>
            <person name="Kiss B."/>
            <person name="Kocsube S."/>
            <person name="Kotiranta H."/>
            <person name="LaButti K.M."/>
            <person name="Lechner B.E."/>
            <person name="Liimatainen K."/>
            <person name="Lipzen A."/>
            <person name="Lukacs Z."/>
            <person name="Mihaltcheva S."/>
            <person name="Morgado L.N."/>
            <person name="Niskanen T."/>
            <person name="Noordeloos M.E."/>
            <person name="Ohm R.A."/>
            <person name="Ortiz-Santana B."/>
            <person name="Ovrebo C."/>
            <person name="Racz N."/>
            <person name="Riley R."/>
            <person name="Savchenko A."/>
            <person name="Shiryaev A."/>
            <person name="Soop K."/>
            <person name="Spirin V."/>
            <person name="Szebenyi C."/>
            <person name="Tomsovsky M."/>
            <person name="Tulloss R.E."/>
            <person name="Uehling J."/>
            <person name="Grigoriev I.V."/>
            <person name="Vagvolgyi C."/>
            <person name="Papp T."/>
            <person name="Martin F.M."/>
            <person name="Miettinen O."/>
            <person name="Hibbett D.S."/>
            <person name="Nagy L.G."/>
        </authorList>
    </citation>
    <scope>NUCLEOTIDE SEQUENCE [LARGE SCALE GENOMIC DNA]</scope>
    <source>
        <strain evidence="3 4">CBS 962.96</strain>
    </source>
</reference>
<proteinExistence type="predicted"/>
<feature type="compositionally biased region" description="Pro residues" evidence="1">
    <location>
        <begin position="54"/>
        <end position="69"/>
    </location>
</feature>
<evidence type="ECO:0000256" key="1">
    <source>
        <dbReference type="SAM" id="MobiDB-lite"/>
    </source>
</evidence>